<dbReference type="Pfam" id="PF08668">
    <property type="entry name" value="HDOD"/>
    <property type="match status" value="1"/>
</dbReference>
<evidence type="ECO:0000313" key="6">
    <source>
        <dbReference type="EMBL" id="RJF92030.1"/>
    </source>
</evidence>
<dbReference type="EMBL" id="QYUO01000003">
    <property type="protein sequence ID" value="RJF92030.1"/>
    <property type="molecule type" value="Genomic_DNA"/>
</dbReference>
<dbReference type="Pfam" id="PF02518">
    <property type="entry name" value="HATPase_c"/>
    <property type="match status" value="1"/>
</dbReference>
<dbReference type="InterPro" id="IPR003594">
    <property type="entry name" value="HATPase_dom"/>
</dbReference>
<feature type="domain" description="HDOD" evidence="5">
    <location>
        <begin position="17"/>
        <end position="211"/>
    </location>
</feature>
<evidence type="ECO:0000256" key="2">
    <source>
        <dbReference type="ARBA" id="ARBA00012438"/>
    </source>
</evidence>
<dbReference type="AlphaFoldDB" id="A0A3A3FFK2"/>
<dbReference type="PROSITE" id="PS51833">
    <property type="entry name" value="HDOD"/>
    <property type="match status" value="1"/>
</dbReference>
<dbReference type="Gene3D" id="1.10.3210.10">
    <property type="entry name" value="Hypothetical protein af1432"/>
    <property type="match status" value="1"/>
</dbReference>
<dbReference type="SMART" id="SM00388">
    <property type="entry name" value="HisKA"/>
    <property type="match status" value="1"/>
</dbReference>
<dbReference type="InterPro" id="IPR005467">
    <property type="entry name" value="His_kinase_dom"/>
</dbReference>
<dbReference type="SUPFAM" id="SSF47384">
    <property type="entry name" value="Homodimeric domain of signal transducing histidine kinase"/>
    <property type="match status" value="1"/>
</dbReference>
<sequence length="712" mass="76007">METSVPDIQHRLMAASLPALPQVLVQLISHCESEEGGMAALAELLSRDAALAMKVLRVAASPVYRRGPVPANLEQALTAIGIDMVRTLLLTESVYQTFNGFAATRGIDLRPFWAHAIATAISARAIADKLGYAQVEEAYLAGLLHDIGRLALVTAAPDEYAANFHAEDDDALCATEERTLEITHPEAGALLIEGLALDSFLADSIRYHHEPLERLQTSHPLVRLTALADAFATHAGSADGIPPAVARMAGFSQEEAREHAQTLAEQIAHLAASLGIEVAKETRPALLARRTGLAATAILGGDRLNEKVRDLILVSKTAEELRKFHDANACTRAIVKSSVVLFGFSDAIVLSGSAGSDILTPAALEDGRMRLSGLSLPLDEGNIAGMAALHGIAAFHIPPRVASVVEDQLLRFFKTNALVALRLSPSAEEPVVLLGAMSAGQAQLLRNRQHLLGDFGRQSGAILGQTVQHNDKAGFPDAALASEFQLAARRVAHEVNNPLSIIKNYLALLDRKADNKQAFGDDLSVVTEEVDRVAQIVNDFAQEHQARPDDSADVNGALAHAARMFSESGSLHPEVRIAHHASREPVRAAIDSRVFNQILINLVKNANEAMANGGRIDLRNAGLVPRDGRHWIAVSVIDTGPGIPDTLMPRLFSPIASAKDGPNRGLGLSIVHDLVTKAGGQISCRSSNAGTVFDILLRHAPFHAQPEPGERG</sequence>
<dbReference type="Proteomes" id="UP000265955">
    <property type="component" value="Unassembled WGS sequence"/>
</dbReference>
<dbReference type="InterPro" id="IPR004358">
    <property type="entry name" value="Sig_transdc_His_kin-like_C"/>
</dbReference>
<evidence type="ECO:0000259" key="5">
    <source>
        <dbReference type="PROSITE" id="PS51833"/>
    </source>
</evidence>
<dbReference type="SMART" id="SM00387">
    <property type="entry name" value="HATPase_c"/>
    <property type="match status" value="1"/>
</dbReference>
<evidence type="ECO:0000313" key="7">
    <source>
        <dbReference type="Proteomes" id="UP000265955"/>
    </source>
</evidence>
<dbReference type="SUPFAM" id="SSF109604">
    <property type="entry name" value="HD-domain/PDEase-like"/>
    <property type="match status" value="1"/>
</dbReference>
<comment type="caution">
    <text evidence="6">The sequence shown here is derived from an EMBL/GenBank/DDBJ whole genome shotgun (WGS) entry which is preliminary data.</text>
</comment>
<dbReference type="RefSeq" id="WP_119771916.1">
    <property type="nucleotide sequence ID" value="NZ_QYUO01000003.1"/>
</dbReference>
<dbReference type="InterPro" id="IPR036097">
    <property type="entry name" value="HisK_dim/P_sf"/>
</dbReference>
<accession>A0A3A3FFK2</accession>
<organism evidence="6 7">
    <name type="scientific">Noviherbaspirillum saxi</name>
    <dbReference type="NCBI Taxonomy" id="2320863"/>
    <lineage>
        <taxon>Bacteria</taxon>
        <taxon>Pseudomonadati</taxon>
        <taxon>Pseudomonadota</taxon>
        <taxon>Betaproteobacteria</taxon>
        <taxon>Burkholderiales</taxon>
        <taxon>Oxalobacteraceae</taxon>
        <taxon>Noviherbaspirillum</taxon>
    </lineage>
</organism>
<dbReference type="InterPro" id="IPR003607">
    <property type="entry name" value="HD/PDEase_dom"/>
</dbReference>
<dbReference type="CDD" id="cd00077">
    <property type="entry name" value="HDc"/>
    <property type="match status" value="1"/>
</dbReference>
<protein>
    <recommendedName>
        <fullName evidence="2">histidine kinase</fullName>
        <ecNumber evidence="2">2.7.13.3</ecNumber>
    </recommendedName>
</protein>
<dbReference type="InterPro" id="IPR003661">
    <property type="entry name" value="HisK_dim/P_dom"/>
</dbReference>
<dbReference type="CDD" id="cd00082">
    <property type="entry name" value="HisKA"/>
    <property type="match status" value="1"/>
</dbReference>
<dbReference type="OrthoDB" id="9797768at2"/>
<dbReference type="Gene3D" id="1.10.287.130">
    <property type="match status" value="1"/>
</dbReference>
<evidence type="ECO:0000256" key="3">
    <source>
        <dbReference type="ARBA" id="ARBA00022553"/>
    </source>
</evidence>
<dbReference type="InterPro" id="IPR006675">
    <property type="entry name" value="HDIG_dom"/>
</dbReference>
<dbReference type="InterPro" id="IPR052340">
    <property type="entry name" value="RNase_Y/CdgJ"/>
</dbReference>
<dbReference type="Gene3D" id="3.30.565.10">
    <property type="entry name" value="Histidine kinase-like ATPase, C-terminal domain"/>
    <property type="match status" value="1"/>
</dbReference>
<dbReference type="InterPro" id="IPR013976">
    <property type="entry name" value="HDOD"/>
</dbReference>
<name>A0A3A3FFK2_9BURK</name>
<keyword evidence="7" id="KW-1185">Reference proteome</keyword>
<dbReference type="PANTHER" id="PTHR33525">
    <property type="match status" value="1"/>
</dbReference>
<dbReference type="GO" id="GO:0000155">
    <property type="term" value="F:phosphorelay sensor kinase activity"/>
    <property type="evidence" value="ECO:0007669"/>
    <property type="project" value="InterPro"/>
</dbReference>
<dbReference type="InterPro" id="IPR036890">
    <property type="entry name" value="HATPase_C_sf"/>
</dbReference>
<dbReference type="EC" id="2.7.13.3" evidence="2"/>
<evidence type="ECO:0000256" key="1">
    <source>
        <dbReference type="ARBA" id="ARBA00000085"/>
    </source>
</evidence>
<comment type="catalytic activity">
    <reaction evidence="1">
        <text>ATP + protein L-histidine = ADP + protein N-phospho-L-histidine.</text>
        <dbReference type="EC" id="2.7.13.3"/>
    </reaction>
</comment>
<dbReference type="NCBIfam" id="TIGR00277">
    <property type="entry name" value="HDIG"/>
    <property type="match status" value="1"/>
</dbReference>
<proteinExistence type="predicted"/>
<dbReference type="PROSITE" id="PS50109">
    <property type="entry name" value="HIS_KIN"/>
    <property type="match status" value="1"/>
</dbReference>
<dbReference type="PRINTS" id="PR00344">
    <property type="entry name" value="BCTRLSENSOR"/>
</dbReference>
<dbReference type="Pfam" id="PF00512">
    <property type="entry name" value="HisKA"/>
    <property type="match status" value="1"/>
</dbReference>
<evidence type="ECO:0000259" key="4">
    <source>
        <dbReference type="PROSITE" id="PS50109"/>
    </source>
</evidence>
<reference evidence="7" key="1">
    <citation type="submission" date="2018-09" db="EMBL/GenBank/DDBJ databases">
        <authorList>
            <person name="Zhu H."/>
        </authorList>
    </citation>
    <scope>NUCLEOTIDE SEQUENCE [LARGE SCALE GENOMIC DNA]</scope>
    <source>
        <strain evidence="7">K1R23-30</strain>
    </source>
</reference>
<gene>
    <name evidence="6" type="ORF">D3871_25570</name>
</gene>
<dbReference type="SUPFAM" id="SSF55874">
    <property type="entry name" value="ATPase domain of HSP90 chaperone/DNA topoisomerase II/histidine kinase"/>
    <property type="match status" value="1"/>
</dbReference>
<dbReference type="PANTHER" id="PTHR33525:SF3">
    <property type="entry name" value="RIBONUCLEASE Y"/>
    <property type="match status" value="1"/>
</dbReference>
<dbReference type="SMART" id="SM00471">
    <property type="entry name" value="HDc"/>
    <property type="match status" value="1"/>
</dbReference>
<keyword evidence="3" id="KW-0597">Phosphoprotein</keyword>
<feature type="domain" description="Histidine kinase" evidence="4">
    <location>
        <begin position="490"/>
        <end position="701"/>
    </location>
</feature>